<accession>A0ACB8MSN8</accession>
<organism evidence="1 2">
    <name type="scientific">Citrus sinensis</name>
    <name type="common">Sweet orange</name>
    <name type="synonym">Citrus aurantium var. sinensis</name>
    <dbReference type="NCBI Taxonomy" id="2711"/>
    <lineage>
        <taxon>Eukaryota</taxon>
        <taxon>Viridiplantae</taxon>
        <taxon>Streptophyta</taxon>
        <taxon>Embryophyta</taxon>
        <taxon>Tracheophyta</taxon>
        <taxon>Spermatophyta</taxon>
        <taxon>Magnoliopsida</taxon>
        <taxon>eudicotyledons</taxon>
        <taxon>Gunneridae</taxon>
        <taxon>Pentapetalae</taxon>
        <taxon>rosids</taxon>
        <taxon>malvids</taxon>
        <taxon>Sapindales</taxon>
        <taxon>Rutaceae</taxon>
        <taxon>Aurantioideae</taxon>
        <taxon>Citrus</taxon>
    </lineage>
</organism>
<name>A0ACB8MSN8_CITSI</name>
<dbReference type="Proteomes" id="UP000829398">
    <property type="component" value="Chromosome 3"/>
</dbReference>
<gene>
    <name evidence="1" type="ORF">KPL71_010941</name>
</gene>
<dbReference type="EMBL" id="CM039172">
    <property type="protein sequence ID" value="KAH9788621.1"/>
    <property type="molecule type" value="Genomic_DNA"/>
</dbReference>
<keyword evidence="2" id="KW-1185">Reference proteome</keyword>
<comment type="caution">
    <text evidence="1">The sequence shown here is derived from an EMBL/GenBank/DDBJ whole genome shotgun (WGS) entry which is preliminary data.</text>
</comment>
<evidence type="ECO:0000313" key="1">
    <source>
        <dbReference type="EMBL" id="KAH9788621.1"/>
    </source>
</evidence>
<reference evidence="2" key="1">
    <citation type="journal article" date="2023" name="Hortic. Res.">
        <title>A chromosome-level phased genome enabling allele-level studies in sweet orange: a case study on citrus Huanglongbing tolerance.</title>
        <authorList>
            <person name="Wu B."/>
            <person name="Yu Q."/>
            <person name="Deng Z."/>
            <person name="Duan Y."/>
            <person name="Luo F."/>
            <person name="Gmitter F. Jr."/>
        </authorList>
    </citation>
    <scope>NUCLEOTIDE SEQUENCE [LARGE SCALE GENOMIC DNA]</scope>
    <source>
        <strain evidence="2">cv. Valencia</strain>
    </source>
</reference>
<protein>
    <submittedName>
        <fullName evidence="1">Retrovirus-related pol polyprotein from transposon RE1</fullName>
    </submittedName>
</protein>
<sequence>MLTRSKVGIFKPKAYITANPTKPTEPATTSKALQDSAWHKAMTDEYQALVNNHTWTLVKPTHPIKVIGNKIILSMAVMNHWVPRQIDINNAFLNGYLTEEVFMQQPEGFIDGSRPDYVCKLHKALYGLKQSPRAWFDRLKLALTTQWGFTNSISDTSLFFKNTQGHLLLVLVYIDDIIITSSNPQLVQQTITNFQSVFALKDLGALNYFLGVQVLYNKSGIHLSQSKYITDLLAKVHMQDNTPCSTPMLSGVTFTKADSELFSDVTLYRSTIGALQYATLTRPKIAFSVNKLSQFLSSPTIDCFSDADWAGDRDDKRSVAGYCVYMGQNLVSWCSKKQAVVSRSSAESEYRALAMAAAEVLWICSLLTEIRLTLSSIPIIWCDNQSAAALASNPKFHSRTKHIELDVHFVREKVVAQCLKVQYISSSEQTADILTKALSYHPFLYLRDKLNLTSSVELEGGC</sequence>
<proteinExistence type="predicted"/>
<evidence type="ECO:0000313" key="2">
    <source>
        <dbReference type="Proteomes" id="UP000829398"/>
    </source>
</evidence>